<feature type="domain" description="CCHC-type" evidence="2">
    <location>
        <begin position="208"/>
        <end position="223"/>
    </location>
</feature>
<gene>
    <name evidence="3" type="ORF">SO802_033633</name>
</gene>
<dbReference type="Pfam" id="PF14111">
    <property type="entry name" value="DUF4283"/>
    <property type="match status" value="1"/>
</dbReference>
<dbReference type="GO" id="GO:0008270">
    <property type="term" value="F:zinc ion binding"/>
    <property type="evidence" value="ECO:0007669"/>
    <property type="project" value="UniProtKB-KW"/>
</dbReference>
<dbReference type="InterPro" id="IPR025558">
    <property type="entry name" value="DUF4283"/>
</dbReference>
<proteinExistence type="predicted"/>
<comment type="caution">
    <text evidence="3">The sequence shown here is derived from an EMBL/GenBank/DDBJ whole genome shotgun (WGS) entry which is preliminary data.</text>
</comment>
<evidence type="ECO:0000313" key="4">
    <source>
        <dbReference type="Proteomes" id="UP001459277"/>
    </source>
</evidence>
<keyword evidence="1" id="KW-0863">Zinc-finger</keyword>
<dbReference type="PANTHER" id="PTHR31286">
    <property type="entry name" value="GLYCINE-RICH CELL WALL STRUCTURAL PROTEIN 1.8-LIKE"/>
    <property type="match status" value="1"/>
</dbReference>
<dbReference type="AlphaFoldDB" id="A0AAW2BF98"/>
<protein>
    <recommendedName>
        <fullName evidence="2">CCHC-type domain-containing protein</fullName>
    </recommendedName>
</protein>
<dbReference type="InterPro" id="IPR025836">
    <property type="entry name" value="Zn_knuckle_CX2CX4HX4C"/>
</dbReference>
<dbReference type="Proteomes" id="UP001459277">
    <property type="component" value="Unassembled WGS sequence"/>
</dbReference>
<keyword evidence="1" id="KW-0862">Zinc</keyword>
<accession>A0AAW2BF98</accession>
<sequence>MDASLEELWKKFTLSEEEKGVLSINAQDVAKSKEQARFSLLFKLQTNREFNKEAFKSTIQQLWRGSQRVSIKEVGNNLFLAIFDTEEHMNDILDRSPWSFDKRLVMLKRFTNDVSSENVTFQRSPFWIRVFNIPIKSTNATVGNYIANEIGVPLLVDAPKSGLVWGPFLCIRVDVDITKSLMRGKMIQIEGMEKGWVHFKYEQLPIYCYCCGILGHQERECQKAKKGCFTVEE</sequence>
<evidence type="ECO:0000313" key="3">
    <source>
        <dbReference type="EMBL" id="KAK9984108.1"/>
    </source>
</evidence>
<dbReference type="PANTHER" id="PTHR31286:SF167">
    <property type="entry name" value="OS09G0268800 PROTEIN"/>
    <property type="match status" value="1"/>
</dbReference>
<evidence type="ECO:0000256" key="1">
    <source>
        <dbReference type="PROSITE-ProRule" id="PRU00047"/>
    </source>
</evidence>
<name>A0AAW2BF98_9ROSI</name>
<dbReference type="Pfam" id="PF14392">
    <property type="entry name" value="zf-CCHC_4"/>
    <property type="match status" value="1"/>
</dbReference>
<dbReference type="PROSITE" id="PS50158">
    <property type="entry name" value="ZF_CCHC"/>
    <property type="match status" value="1"/>
</dbReference>
<keyword evidence="4" id="KW-1185">Reference proteome</keyword>
<dbReference type="InterPro" id="IPR001878">
    <property type="entry name" value="Znf_CCHC"/>
</dbReference>
<dbReference type="InterPro" id="IPR040256">
    <property type="entry name" value="At4g02000-like"/>
</dbReference>
<keyword evidence="1" id="KW-0479">Metal-binding</keyword>
<reference evidence="3 4" key="1">
    <citation type="submission" date="2024-01" db="EMBL/GenBank/DDBJ databases">
        <title>A telomere-to-telomere, gap-free genome of sweet tea (Lithocarpus litseifolius).</title>
        <authorList>
            <person name="Zhou J."/>
        </authorList>
    </citation>
    <scope>NUCLEOTIDE SEQUENCE [LARGE SCALE GENOMIC DNA]</scope>
    <source>
        <strain evidence="3">Zhou-2022a</strain>
        <tissue evidence="3">Leaf</tissue>
    </source>
</reference>
<organism evidence="3 4">
    <name type="scientific">Lithocarpus litseifolius</name>
    <dbReference type="NCBI Taxonomy" id="425828"/>
    <lineage>
        <taxon>Eukaryota</taxon>
        <taxon>Viridiplantae</taxon>
        <taxon>Streptophyta</taxon>
        <taxon>Embryophyta</taxon>
        <taxon>Tracheophyta</taxon>
        <taxon>Spermatophyta</taxon>
        <taxon>Magnoliopsida</taxon>
        <taxon>eudicotyledons</taxon>
        <taxon>Gunneridae</taxon>
        <taxon>Pentapetalae</taxon>
        <taxon>rosids</taxon>
        <taxon>fabids</taxon>
        <taxon>Fagales</taxon>
        <taxon>Fagaceae</taxon>
        <taxon>Lithocarpus</taxon>
    </lineage>
</organism>
<dbReference type="EMBL" id="JAZDWU010000012">
    <property type="protein sequence ID" value="KAK9984108.1"/>
    <property type="molecule type" value="Genomic_DNA"/>
</dbReference>
<evidence type="ECO:0000259" key="2">
    <source>
        <dbReference type="PROSITE" id="PS50158"/>
    </source>
</evidence>
<dbReference type="GO" id="GO:0003676">
    <property type="term" value="F:nucleic acid binding"/>
    <property type="evidence" value="ECO:0007669"/>
    <property type="project" value="InterPro"/>
</dbReference>